<keyword evidence="3" id="KW-1133">Transmembrane helix</keyword>
<feature type="transmembrane region" description="Helical" evidence="3">
    <location>
        <begin position="204"/>
        <end position="222"/>
    </location>
</feature>
<evidence type="ECO:0000256" key="3">
    <source>
        <dbReference type="SAM" id="Phobius"/>
    </source>
</evidence>
<evidence type="ECO:0000256" key="2">
    <source>
        <dbReference type="SAM" id="MobiDB-lite"/>
    </source>
</evidence>
<feature type="region of interest" description="Disordered" evidence="2">
    <location>
        <begin position="352"/>
        <end position="428"/>
    </location>
</feature>
<evidence type="ECO:0000313" key="4">
    <source>
        <dbReference type="EMBL" id="KIK62513.1"/>
    </source>
</evidence>
<name>A0A0D0D0L2_9AGAR</name>
<dbReference type="EMBL" id="KN834767">
    <property type="protein sequence ID" value="KIK62513.1"/>
    <property type="molecule type" value="Genomic_DNA"/>
</dbReference>
<dbReference type="HOGENOM" id="CLU_641012_0_0_1"/>
<protein>
    <submittedName>
        <fullName evidence="4">Uncharacterized protein</fullName>
    </submittedName>
</protein>
<dbReference type="OrthoDB" id="10490965at2759"/>
<dbReference type="Proteomes" id="UP000053593">
    <property type="component" value="Unassembled WGS sequence"/>
</dbReference>
<keyword evidence="3" id="KW-0472">Membrane</keyword>
<keyword evidence="1" id="KW-0175">Coiled coil</keyword>
<feature type="compositionally biased region" description="Low complexity" evidence="2">
    <location>
        <begin position="400"/>
        <end position="428"/>
    </location>
</feature>
<feature type="compositionally biased region" description="Low complexity" evidence="2">
    <location>
        <begin position="378"/>
        <end position="392"/>
    </location>
</feature>
<evidence type="ECO:0000313" key="5">
    <source>
        <dbReference type="Proteomes" id="UP000053593"/>
    </source>
</evidence>
<gene>
    <name evidence="4" type="ORF">GYMLUDRAFT_41967</name>
</gene>
<accession>A0A0D0D0L2</accession>
<feature type="region of interest" description="Disordered" evidence="2">
    <location>
        <begin position="1"/>
        <end position="28"/>
    </location>
</feature>
<feature type="coiled-coil region" evidence="1">
    <location>
        <begin position="250"/>
        <end position="284"/>
    </location>
</feature>
<organism evidence="4 5">
    <name type="scientific">Collybiopsis luxurians FD-317 M1</name>
    <dbReference type="NCBI Taxonomy" id="944289"/>
    <lineage>
        <taxon>Eukaryota</taxon>
        <taxon>Fungi</taxon>
        <taxon>Dikarya</taxon>
        <taxon>Basidiomycota</taxon>
        <taxon>Agaricomycotina</taxon>
        <taxon>Agaricomycetes</taxon>
        <taxon>Agaricomycetidae</taxon>
        <taxon>Agaricales</taxon>
        <taxon>Marasmiineae</taxon>
        <taxon>Omphalotaceae</taxon>
        <taxon>Collybiopsis</taxon>
        <taxon>Collybiopsis luxurians</taxon>
    </lineage>
</organism>
<keyword evidence="3" id="KW-0812">Transmembrane</keyword>
<dbReference type="AlphaFoldDB" id="A0A0D0D0L2"/>
<proteinExistence type="predicted"/>
<keyword evidence="5" id="KW-1185">Reference proteome</keyword>
<evidence type="ECO:0000256" key="1">
    <source>
        <dbReference type="SAM" id="Coils"/>
    </source>
</evidence>
<reference evidence="4 5" key="1">
    <citation type="submission" date="2014-04" db="EMBL/GenBank/DDBJ databases">
        <title>Evolutionary Origins and Diversification of the Mycorrhizal Mutualists.</title>
        <authorList>
            <consortium name="DOE Joint Genome Institute"/>
            <consortium name="Mycorrhizal Genomics Consortium"/>
            <person name="Kohler A."/>
            <person name="Kuo A."/>
            <person name="Nagy L.G."/>
            <person name="Floudas D."/>
            <person name="Copeland A."/>
            <person name="Barry K.W."/>
            <person name="Cichocki N."/>
            <person name="Veneault-Fourrey C."/>
            <person name="LaButti K."/>
            <person name="Lindquist E.A."/>
            <person name="Lipzen A."/>
            <person name="Lundell T."/>
            <person name="Morin E."/>
            <person name="Murat C."/>
            <person name="Riley R."/>
            <person name="Ohm R."/>
            <person name="Sun H."/>
            <person name="Tunlid A."/>
            <person name="Henrissat B."/>
            <person name="Grigoriev I.V."/>
            <person name="Hibbett D.S."/>
            <person name="Martin F."/>
        </authorList>
    </citation>
    <scope>NUCLEOTIDE SEQUENCE [LARGE SCALE GENOMIC DNA]</scope>
    <source>
        <strain evidence="4 5">FD-317 M1</strain>
    </source>
</reference>
<feature type="transmembrane region" description="Helical" evidence="3">
    <location>
        <begin position="228"/>
        <end position="246"/>
    </location>
</feature>
<sequence>MPSHGSHGSHHSHSDVSHHSHGLARSSTSRSTALESLKTISDSFKSLPDVAQTLHELPRCIEQLEHIVTFSSEDVTKHVEIGEILDNLRADAKQFLNILRLSALEADQEYQFSIEMIELCDIIMSDSTGVHLQELVETMKTRATDMRESSTKVAEEFIKVNYALMETGKSIPVATETLMSRKQYVTERKRVAERRAAPLKVIRGGFAAAGGVVGVIGGISAIAFPPVALLALSAVLPILAVITNVIEKRNRNCIKERRAEERELKAAIKRLREASNGLNNLIDNLDVFTKFWRNIELILIEIGDRLAEFEYLRTSPSGKIRVEMMRNTWAEANEEYRKYRINLEKLRTLYSQSEDSRSLKSGRTNSTVGGTPNRHSSTKSPTSKSSSRGSRSQNHRKTSTSKSRSSTHGSRTSSHDPSNSSTSCRIHN</sequence>
<feature type="compositionally biased region" description="Polar residues" evidence="2">
    <location>
        <begin position="352"/>
        <end position="375"/>
    </location>
</feature>